<gene>
    <name evidence="2" type="ORF">P7K49_031686</name>
</gene>
<accession>A0ABQ9U111</accession>
<name>A0ABQ9U111_SAGOE</name>
<feature type="non-terminal residue" evidence="2">
    <location>
        <position position="70"/>
    </location>
</feature>
<comment type="caution">
    <text evidence="2">The sequence shown here is derived from an EMBL/GenBank/DDBJ whole genome shotgun (WGS) entry which is preliminary data.</text>
</comment>
<protein>
    <submittedName>
        <fullName evidence="2">Uncharacterized protein</fullName>
    </submittedName>
</protein>
<keyword evidence="3" id="KW-1185">Reference proteome</keyword>
<organism evidence="2 3">
    <name type="scientific">Saguinus oedipus</name>
    <name type="common">Cotton-top tamarin</name>
    <name type="synonym">Oedipomidas oedipus</name>
    <dbReference type="NCBI Taxonomy" id="9490"/>
    <lineage>
        <taxon>Eukaryota</taxon>
        <taxon>Metazoa</taxon>
        <taxon>Chordata</taxon>
        <taxon>Craniata</taxon>
        <taxon>Vertebrata</taxon>
        <taxon>Euteleostomi</taxon>
        <taxon>Mammalia</taxon>
        <taxon>Eutheria</taxon>
        <taxon>Euarchontoglires</taxon>
        <taxon>Primates</taxon>
        <taxon>Haplorrhini</taxon>
        <taxon>Platyrrhini</taxon>
        <taxon>Cebidae</taxon>
        <taxon>Callitrichinae</taxon>
        <taxon>Saguinus</taxon>
    </lineage>
</organism>
<evidence type="ECO:0000256" key="1">
    <source>
        <dbReference type="SAM" id="MobiDB-lite"/>
    </source>
</evidence>
<dbReference type="Proteomes" id="UP001266305">
    <property type="component" value="Unassembled WGS sequence"/>
</dbReference>
<feature type="region of interest" description="Disordered" evidence="1">
    <location>
        <begin position="46"/>
        <end position="70"/>
    </location>
</feature>
<sequence>MHMLRGREDPTGAQDTNPQEHLSLQRLRGANHLHHSWERVNSEYPYDSAGLGCSSKPEVDRQLSSWTERA</sequence>
<reference evidence="2 3" key="1">
    <citation type="submission" date="2023-05" db="EMBL/GenBank/DDBJ databases">
        <title>B98-5 Cell Line De Novo Hybrid Assembly: An Optical Mapping Approach.</title>
        <authorList>
            <person name="Kananen K."/>
            <person name="Auerbach J.A."/>
            <person name="Kautto E."/>
            <person name="Blachly J.S."/>
        </authorList>
    </citation>
    <scope>NUCLEOTIDE SEQUENCE [LARGE SCALE GENOMIC DNA]</scope>
    <source>
        <strain evidence="2">B95-8</strain>
        <tissue evidence="2">Cell line</tissue>
    </source>
</reference>
<evidence type="ECO:0000313" key="2">
    <source>
        <dbReference type="EMBL" id="KAK2090430.1"/>
    </source>
</evidence>
<evidence type="ECO:0000313" key="3">
    <source>
        <dbReference type="Proteomes" id="UP001266305"/>
    </source>
</evidence>
<proteinExistence type="predicted"/>
<feature type="region of interest" description="Disordered" evidence="1">
    <location>
        <begin position="1"/>
        <end position="21"/>
    </location>
</feature>
<dbReference type="EMBL" id="JASSZA010000017">
    <property type="protein sequence ID" value="KAK2090430.1"/>
    <property type="molecule type" value="Genomic_DNA"/>
</dbReference>
<feature type="compositionally biased region" description="Basic and acidic residues" evidence="1">
    <location>
        <begin position="1"/>
        <end position="10"/>
    </location>
</feature>